<dbReference type="Gene3D" id="2.30.40.10">
    <property type="entry name" value="Urease, subunit C, domain 1"/>
    <property type="match status" value="1"/>
</dbReference>
<proteinExistence type="predicted"/>
<dbReference type="Proteomes" id="UP000321196">
    <property type="component" value="Unassembled WGS sequence"/>
</dbReference>
<reference evidence="2 3" key="1">
    <citation type="submission" date="2019-08" db="EMBL/GenBank/DDBJ databases">
        <authorList>
            <person name="Dong K."/>
        </authorList>
    </citation>
    <scope>NUCLEOTIDE SEQUENCE [LARGE SCALE GENOMIC DNA]</scope>
    <source>
        <strain evidence="2 3">M4-8</strain>
    </source>
</reference>
<dbReference type="InterPro" id="IPR032466">
    <property type="entry name" value="Metal_Hydrolase"/>
</dbReference>
<dbReference type="SUPFAM" id="SSF51556">
    <property type="entry name" value="Metallo-dependent hydrolases"/>
    <property type="match status" value="1"/>
</dbReference>
<dbReference type="EMBL" id="VRSW01000001">
    <property type="protein sequence ID" value="TXK06449.1"/>
    <property type="molecule type" value="Genomic_DNA"/>
</dbReference>
<dbReference type="SUPFAM" id="SSF51338">
    <property type="entry name" value="Composite domain of metallo-dependent hydrolases"/>
    <property type="match status" value="1"/>
</dbReference>
<dbReference type="InterPro" id="IPR011059">
    <property type="entry name" value="Metal-dep_hydrolase_composite"/>
</dbReference>
<keyword evidence="3" id="KW-1185">Reference proteome</keyword>
<dbReference type="OrthoDB" id="3189065at2"/>
<gene>
    <name evidence="2" type="ORF">FVP60_05715</name>
</gene>
<protein>
    <submittedName>
        <fullName evidence="2">Amidohydrolase family protein</fullName>
    </submittedName>
</protein>
<dbReference type="CDD" id="cd01299">
    <property type="entry name" value="Met_dep_hydrolase_A"/>
    <property type="match status" value="1"/>
</dbReference>
<dbReference type="PANTHER" id="PTHR43135:SF3">
    <property type="entry name" value="ALPHA-D-RIBOSE 1-METHYLPHOSPHONATE 5-TRIPHOSPHATE DIPHOSPHATASE"/>
    <property type="match status" value="1"/>
</dbReference>
<comment type="caution">
    <text evidence="2">The sequence shown here is derived from an EMBL/GenBank/DDBJ whole genome shotgun (WGS) entry which is preliminary data.</text>
</comment>
<evidence type="ECO:0000313" key="3">
    <source>
        <dbReference type="Proteomes" id="UP000321196"/>
    </source>
</evidence>
<evidence type="ECO:0000313" key="2">
    <source>
        <dbReference type="EMBL" id="TXK06449.1"/>
    </source>
</evidence>
<dbReference type="InterPro" id="IPR006680">
    <property type="entry name" value="Amidohydro-rel"/>
</dbReference>
<dbReference type="GO" id="GO:0016810">
    <property type="term" value="F:hydrolase activity, acting on carbon-nitrogen (but not peptide) bonds"/>
    <property type="evidence" value="ECO:0007669"/>
    <property type="project" value="InterPro"/>
</dbReference>
<dbReference type="PANTHER" id="PTHR43135">
    <property type="entry name" value="ALPHA-D-RIBOSE 1-METHYLPHOSPHONATE 5-TRIPHOSPHATE DIPHOSPHATASE"/>
    <property type="match status" value="1"/>
</dbReference>
<dbReference type="InterPro" id="IPR057744">
    <property type="entry name" value="OTAase-like"/>
</dbReference>
<evidence type="ECO:0000259" key="1">
    <source>
        <dbReference type="Pfam" id="PF01979"/>
    </source>
</evidence>
<keyword evidence="2" id="KW-0378">Hydrolase</keyword>
<dbReference type="InterPro" id="IPR051781">
    <property type="entry name" value="Metallo-dep_Hydrolase"/>
</dbReference>
<feature type="domain" description="Amidohydrolase-related" evidence="1">
    <location>
        <begin position="67"/>
        <end position="407"/>
    </location>
</feature>
<accession>A0A5C8HSZ9</accession>
<name>A0A5C8HSZ9_9MICO</name>
<sequence length="423" mass="44805">MDHRAGNGGGAMSERIVVIEDALVVDAERPAGERLTVEIRGDRIHDVRQPGGTVPEGAVVIDGRGHTLMPGLIDAHFHAYASEFDVFGIDSSPTSFVALQASRKLGDALRRGFTTVRDVAGGDRGLRRAIERGVFDAPDYFYTGPALSQTGGHGDNHHPGVDSCAEHHHMGVVVDGPIEVRRTIRAFLRDGAHAIKVMASGGVASHSDPLHVSQFSLEELTAAVDEATRFGTYVTAHAYTSDAVQRAVAAGIAGIEHGNLIDEETIAMMAAAGTTLVPTLIAYEAMARRGAAVGMSEENRRKNAVVLEKGREATRLAADSGVRVGFGTDLMGDLDDEQLAGFRIHVEVLGTARAIVSATAVNADIMGLTDRGRIAVGLRADLVLYPGNVLQDPEVMWTEDAERLVLLAGRDVLSTAPAYARAG</sequence>
<dbReference type="Gene3D" id="3.20.20.140">
    <property type="entry name" value="Metal-dependent hydrolases"/>
    <property type="match status" value="1"/>
</dbReference>
<dbReference type="Pfam" id="PF01979">
    <property type="entry name" value="Amidohydro_1"/>
    <property type="match status" value="1"/>
</dbReference>
<dbReference type="RefSeq" id="WP_147825253.1">
    <property type="nucleotide sequence ID" value="NZ_BAAARG010000001.1"/>
</dbReference>
<organism evidence="2 3">
    <name type="scientific">Microbacterium mitrae</name>
    <dbReference type="NCBI Taxonomy" id="664640"/>
    <lineage>
        <taxon>Bacteria</taxon>
        <taxon>Bacillati</taxon>
        <taxon>Actinomycetota</taxon>
        <taxon>Actinomycetes</taxon>
        <taxon>Micrococcales</taxon>
        <taxon>Microbacteriaceae</taxon>
        <taxon>Microbacterium</taxon>
    </lineage>
</organism>
<dbReference type="AlphaFoldDB" id="A0A5C8HSZ9"/>